<keyword evidence="2" id="KW-0285">Flavoprotein</keyword>
<feature type="region of interest" description="Disordered" evidence="6">
    <location>
        <begin position="1"/>
        <end position="27"/>
    </location>
</feature>
<dbReference type="SUPFAM" id="SSF54373">
    <property type="entry name" value="FAD-linked reductases, C-terminal domain"/>
    <property type="match status" value="1"/>
</dbReference>
<dbReference type="SUPFAM" id="SSF51905">
    <property type="entry name" value="FAD/NAD(P)-binding domain"/>
    <property type="match status" value="1"/>
</dbReference>
<evidence type="ECO:0000259" key="7">
    <source>
        <dbReference type="Pfam" id="PF01494"/>
    </source>
</evidence>
<evidence type="ECO:0000313" key="8">
    <source>
        <dbReference type="EMBL" id="KAJ9615426.1"/>
    </source>
</evidence>
<accession>A0AA38XL26</accession>
<name>A0AA38XL26_9EURO</name>
<dbReference type="GO" id="GO:0071949">
    <property type="term" value="F:FAD binding"/>
    <property type="evidence" value="ECO:0007669"/>
    <property type="project" value="InterPro"/>
</dbReference>
<dbReference type="GO" id="GO:0004497">
    <property type="term" value="F:monooxygenase activity"/>
    <property type="evidence" value="ECO:0007669"/>
    <property type="project" value="UniProtKB-KW"/>
</dbReference>
<dbReference type="InterPro" id="IPR050493">
    <property type="entry name" value="FAD-dep_Monooxygenase_BioMet"/>
</dbReference>
<dbReference type="Proteomes" id="UP001172673">
    <property type="component" value="Unassembled WGS sequence"/>
</dbReference>
<evidence type="ECO:0000313" key="9">
    <source>
        <dbReference type="Proteomes" id="UP001172673"/>
    </source>
</evidence>
<dbReference type="EMBL" id="JAPDRK010000002">
    <property type="protein sequence ID" value="KAJ9615426.1"/>
    <property type="molecule type" value="Genomic_DNA"/>
</dbReference>
<reference evidence="8" key="1">
    <citation type="submission" date="2022-10" db="EMBL/GenBank/DDBJ databases">
        <title>Culturing micro-colonial fungi from biological soil crusts in the Mojave desert and describing Neophaeococcomyces mojavensis, and introducing the new genera and species Taxawa tesnikishii.</title>
        <authorList>
            <person name="Kurbessoian T."/>
            <person name="Stajich J.E."/>
        </authorList>
    </citation>
    <scope>NUCLEOTIDE SEQUENCE</scope>
    <source>
        <strain evidence="8">TK_41</strain>
    </source>
</reference>
<proteinExistence type="inferred from homology"/>
<evidence type="ECO:0000256" key="6">
    <source>
        <dbReference type="SAM" id="MobiDB-lite"/>
    </source>
</evidence>
<dbReference type="PANTHER" id="PTHR13789">
    <property type="entry name" value="MONOOXYGENASE"/>
    <property type="match status" value="1"/>
</dbReference>
<keyword evidence="5" id="KW-0503">Monooxygenase</keyword>
<dbReference type="PANTHER" id="PTHR13789:SF307">
    <property type="entry name" value="HYDROXYLASE, PUTATIVE (AFU_ORTHOLOGUE AFUA_2G04330)-RELATED"/>
    <property type="match status" value="1"/>
</dbReference>
<dbReference type="FunFam" id="3.50.50.60:FF:000115">
    <property type="entry name" value="Salicylate hydroxylase, putative"/>
    <property type="match status" value="1"/>
</dbReference>
<organism evidence="8 9">
    <name type="scientific">Cladophialophora chaetospira</name>
    <dbReference type="NCBI Taxonomy" id="386627"/>
    <lineage>
        <taxon>Eukaryota</taxon>
        <taxon>Fungi</taxon>
        <taxon>Dikarya</taxon>
        <taxon>Ascomycota</taxon>
        <taxon>Pezizomycotina</taxon>
        <taxon>Eurotiomycetes</taxon>
        <taxon>Chaetothyriomycetidae</taxon>
        <taxon>Chaetothyriales</taxon>
        <taxon>Herpotrichiellaceae</taxon>
        <taxon>Cladophialophora</taxon>
    </lineage>
</organism>
<dbReference type="PRINTS" id="PR00420">
    <property type="entry name" value="RNGMNOXGNASE"/>
</dbReference>
<gene>
    <name evidence="8" type="ORF">H2200_001501</name>
</gene>
<evidence type="ECO:0000256" key="5">
    <source>
        <dbReference type="ARBA" id="ARBA00023033"/>
    </source>
</evidence>
<comment type="caution">
    <text evidence="8">The sequence shown here is derived from an EMBL/GenBank/DDBJ whole genome shotgun (WGS) entry which is preliminary data.</text>
</comment>
<dbReference type="AlphaFoldDB" id="A0AA38XL26"/>
<evidence type="ECO:0000256" key="1">
    <source>
        <dbReference type="ARBA" id="ARBA00007992"/>
    </source>
</evidence>
<sequence length="470" mass="51287">MSQTKTAISNGASPGLQGPASTRFSSYEPPESRLNVIIVGAGIAGVALAGLLGHSGHNVTVLETAPAIAEVGAGLACAPNVSRLINHWGLNDRILKNATALKATNIVRWENGELLCSAPLMPAVQQRYGAPQYVIHRADLFGSLLEWAQAVAELRVNSTVVSVDFDIPSITLSDGTVLEADVIVGADGMKSVCRRMMAQQLGLVNQTVPTGDAAFRALLPVERIKDPDLRAFVTTEESTRWIGKGGHIQAYPIRNGTLYNMVMVHPDTGFTEESWTARASKAKILEHYGDWDVHRLGKLIDQIPDDNIMEWRLCQHEPLPMWRHGKVVLMGDACHPMLPYVGQGAAQSLEDAAVLHLAFNRIRTSTPGHLELLLKTYEVARRSRAEKVVSISGINRSVLHLPDGPEQQIRDGRFRAVATGGDNPDLFANLETQSFLLNHDPEKDFRDNFDVFVQEAAEKQRDIPAGVSSL</sequence>
<feature type="compositionally biased region" description="Polar residues" evidence="6">
    <location>
        <begin position="1"/>
        <end position="12"/>
    </location>
</feature>
<feature type="domain" description="FAD-binding" evidence="7">
    <location>
        <begin position="34"/>
        <end position="390"/>
    </location>
</feature>
<protein>
    <recommendedName>
        <fullName evidence="7">FAD-binding domain-containing protein</fullName>
    </recommendedName>
</protein>
<evidence type="ECO:0000256" key="3">
    <source>
        <dbReference type="ARBA" id="ARBA00022827"/>
    </source>
</evidence>
<dbReference type="InterPro" id="IPR002938">
    <property type="entry name" value="FAD-bd"/>
</dbReference>
<comment type="similarity">
    <text evidence="1">Belongs to the paxM FAD-dependent monooxygenase family.</text>
</comment>
<evidence type="ECO:0000256" key="4">
    <source>
        <dbReference type="ARBA" id="ARBA00023002"/>
    </source>
</evidence>
<dbReference type="Gene3D" id="3.50.50.60">
    <property type="entry name" value="FAD/NAD(P)-binding domain"/>
    <property type="match status" value="1"/>
</dbReference>
<dbReference type="InterPro" id="IPR036188">
    <property type="entry name" value="FAD/NAD-bd_sf"/>
</dbReference>
<keyword evidence="4" id="KW-0560">Oxidoreductase</keyword>
<dbReference type="Pfam" id="PF01494">
    <property type="entry name" value="FAD_binding_3"/>
    <property type="match status" value="1"/>
</dbReference>
<evidence type="ECO:0000256" key="2">
    <source>
        <dbReference type="ARBA" id="ARBA00022630"/>
    </source>
</evidence>
<keyword evidence="3" id="KW-0274">FAD</keyword>
<keyword evidence="9" id="KW-1185">Reference proteome</keyword>